<dbReference type="EMBL" id="JARBHB010000017">
    <property type="protein sequence ID" value="KAJ8866083.1"/>
    <property type="molecule type" value="Genomic_DNA"/>
</dbReference>
<accession>A0ABQ9G407</accession>
<comment type="caution">
    <text evidence="2">The sequence shown here is derived from an EMBL/GenBank/DDBJ whole genome shotgun (WGS) entry which is preliminary data.</text>
</comment>
<proteinExistence type="predicted"/>
<evidence type="ECO:0000313" key="3">
    <source>
        <dbReference type="Proteomes" id="UP001159363"/>
    </source>
</evidence>
<feature type="region of interest" description="Disordered" evidence="1">
    <location>
        <begin position="42"/>
        <end position="64"/>
    </location>
</feature>
<dbReference type="Proteomes" id="UP001159363">
    <property type="component" value="Chromosome 16"/>
</dbReference>
<sequence length="868" mass="95498">MSPSLPCLCSQPCRVTGAAEGRFTTGDRSWCCIAAPTLRRRPGGGAPPCTQTHTKHTSPTPQRNNCSTCSPVYTTGLLGVNPFEDGTNTTGLLGVNPFEDGTNTTGLLGVNPFEDGTNNTGLLGVNPFEDGTNLLALKTMRKFERLDIGGLRADGGEGGGDRKIPEKTTSTSGIVRPHDTHARQSGSWPRPGIEPGSPWWEASRLTAQPPRPPFMKAKTTDYVNISTTCPPLVQRATAAERLACSPPTKAIRARSPAGSLRIFACRILLDDAADGRVFSRGSPLPHHTTIAFQRCSIPCFTLVGWQDLDVKSRPNLFTRCSLTLRLDTSMPSIGKLIHGSAIRGEIDKGHLIGSISARFSIGYDRPIMNAVKYKVVSGVVWTNRTMVSSNTDTNRTGVLAVVDIDSSGINPPRCYRAGNDVTRAVTRKWPGLNPTRVNGYARLHHRGSKLDPRLDLRSTQKTVAPFVFTAGLEIEIEVHFEPPISAVRNLDPRSAAIVDKCSFKIRQQIELRSIRADEGGIRLVWSIAGMRGADETRSTRENPATSGIVRHDSHMRRGATPPVIEPASPWWEAKKREVTVNGLYVRQSSGCVHHVLRADATLRSSINERAAGSAAGGSIPRDVTPPPFRDVTRSHVLQLPSPKTIPSSFATVYRDTCTEYVTRFVNYRLAARQFLNYLPAPSPPNEPVVVAQSPVTSQEMARDRQAFDRRNLPRPLHCTLANIHWLFPGTVEPEQCSHFIRARIPARMAENFPFPPKIPVLNSPSFYWSIPHRTLPCTLQRSILAAHQPMESRDDIDPIKCPLWYKRIYNQSCLSNGRSRILARGNRSGQCRWTAGFLGELPIPRPFIPALFHNHITSLFIGSQDLDA</sequence>
<protein>
    <submittedName>
        <fullName evidence="2">Uncharacterized protein</fullName>
    </submittedName>
</protein>
<evidence type="ECO:0000256" key="1">
    <source>
        <dbReference type="SAM" id="MobiDB-lite"/>
    </source>
</evidence>
<reference evidence="2 3" key="1">
    <citation type="submission" date="2023-02" db="EMBL/GenBank/DDBJ databases">
        <title>LHISI_Scaffold_Assembly.</title>
        <authorList>
            <person name="Stuart O.P."/>
            <person name="Cleave R."/>
            <person name="Magrath M.J.L."/>
            <person name="Mikheyev A.S."/>
        </authorList>
    </citation>
    <scope>NUCLEOTIDE SEQUENCE [LARGE SCALE GENOMIC DNA]</scope>
    <source>
        <strain evidence="2">Daus_M_001</strain>
        <tissue evidence="2">Leg muscle</tissue>
    </source>
</reference>
<evidence type="ECO:0000313" key="2">
    <source>
        <dbReference type="EMBL" id="KAJ8866083.1"/>
    </source>
</evidence>
<keyword evidence="3" id="KW-1185">Reference proteome</keyword>
<gene>
    <name evidence="2" type="ORF">PR048_033607</name>
</gene>
<organism evidence="2 3">
    <name type="scientific">Dryococelus australis</name>
    <dbReference type="NCBI Taxonomy" id="614101"/>
    <lineage>
        <taxon>Eukaryota</taxon>
        <taxon>Metazoa</taxon>
        <taxon>Ecdysozoa</taxon>
        <taxon>Arthropoda</taxon>
        <taxon>Hexapoda</taxon>
        <taxon>Insecta</taxon>
        <taxon>Pterygota</taxon>
        <taxon>Neoptera</taxon>
        <taxon>Polyneoptera</taxon>
        <taxon>Phasmatodea</taxon>
        <taxon>Verophasmatodea</taxon>
        <taxon>Anareolatae</taxon>
        <taxon>Phasmatidae</taxon>
        <taxon>Eurycanthinae</taxon>
        <taxon>Dryococelus</taxon>
    </lineage>
</organism>
<feature type="compositionally biased region" description="Polar residues" evidence="1">
    <location>
        <begin position="49"/>
        <end position="64"/>
    </location>
</feature>
<name>A0ABQ9G407_9NEOP</name>
<feature type="region of interest" description="Disordered" evidence="1">
    <location>
        <begin position="154"/>
        <end position="192"/>
    </location>
</feature>